<feature type="transmembrane region" description="Helical" evidence="5">
    <location>
        <begin position="42"/>
        <end position="65"/>
    </location>
</feature>
<dbReference type="SUPFAM" id="SSF81324">
    <property type="entry name" value="Voltage-gated potassium channels"/>
    <property type="match status" value="1"/>
</dbReference>
<dbReference type="InterPro" id="IPR005821">
    <property type="entry name" value="Ion_trans_dom"/>
</dbReference>
<reference evidence="7" key="1">
    <citation type="submission" date="2019-12" db="EMBL/GenBank/DDBJ databases">
        <title>Comparative genomics gives insights into the taxonomy of the Azoarcus-Aromatoleum group and reveals separate origins of nif in the plant-associated Azoarcus and non-plant-associated Aromatoleum sub-groups.</title>
        <authorList>
            <person name="Lafos M."/>
            <person name="Maluk M."/>
            <person name="Batista M."/>
            <person name="Junghare M."/>
            <person name="Carmona M."/>
            <person name="Faoro H."/>
            <person name="Cruz L.M."/>
            <person name="Battistoni F."/>
            <person name="De Souza E."/>
            <person name="Pedrosa F."/>
            <person name="Chen W.-M."/>
            <person name="Poole P.S."/>
            <person name="Dixon R.A."/>
            <person name="James E.K."/>
        </authorList>
    </citation>
    <scope>NUCLEOTIDE SEQUENCE</scope>
    <source>
        <strain evidence="7">NSC3</strain>
    </source>
</reference>
<evidence type="ECO:0000256" key="2">
    <source>
        <dbReference type="ARBA" id="ARBA00022692"/>
    </source>
</evidence>
<evidence type="ECO:0000256" key="3">
    <source>
        <dbReference type="ARBA" id="ARBA00022989"/>
    </source>
</evidence>
<evidence type="ECO:0000313" key="8">
    <source>
        <dbReference type="Proteomes" id="UP000599523"/>
    </source>
</evidence>
<dbReference type="PANTHER" id="PTHR10037">
    <property type="entry name" value="VOLTAGE-GATED CATION CHANNEL CALCIUM AND SODIUM"/>
    <property type="match status" value="1"/>
</dbReference>
<feature type="transmembrane region" description="Helical" evidence="5">
    <location>
        <begin position="12"/>
        <end position="30"/>
    </location>
</feature>
<evidence type="ECO:0000256" key="1">
    <source>
        <dbReference type="ARBA" id="ARBA00004141"/>
    </source>
</evidence>
<evidence type="ECO:0000256" key="5">
    <source>
        <dbReference type="SAM" id="Phobius"/>
    </source>
</evidence>
<dbReference type="Pfam" id="PF00520">
    <property type="entry name" value="Ion_trans"/>
    <property type="match status" value="1"/>
</dbReference>
<dbReference type="InterPro" id="IPR043203">
    <property type="entry name" value="VGCC_Ca_Na"/>
</dbReference>
<comment type="subcellular location">
    <subcellularLocation>
        <location evidence="1">Membrane</location>
        <topology evidence="1">Multi-pass membrane protein</topology>
    </subcellularLocation>
</comment>
<dbReference type="EMBL" id="WTVM01000069">
    <property type="protein sequence ID" value="NMG03695.1"/>
    <property type="molecule type" value="Genomic_DNA"/>
</dbReference>
<sequence length="157" mass="17243">MIKLQHFVESRAFQNFIIAVIVVNAITLGLETWPTAMAHAGSLLLALDQIALAIFVVEIVLKLVVYRASFFRSGWNVFDFTIVAITVAPVDEGLAVLRSLRILRALRLISVLPSMRKVVSALLRALPGMGSVVSLLLLLFYIASVMATKIRVYGFNG</sequence>
<feature type="transmembrane region" description="Helical" evidence="5">
    <location>
        <begin position="121"/>
        <end position="143"/>
    </location>
</feature>
<keyword evidence="2 5" id="KW-0812">Transmembrane</keyword>
<name>A0A972F8M2_9RHOO</name>
<dbReference type="GO" id="GO:0005248">
    <property type="term" value="F:voltage-gated sodium channel activity"/>
    <property type="evidence" value="ECO:0007669"/>
    <property type="project" value="TreeGrafter"/>
</dbReference>
<feature type="domain" description="Ion transport" evidence="6">
    <location>
        <begin position="11"/>
        <end position="150"/>
    </location>
</feature>
<dbReference type="PANTHER" id="PTHR10037:SF62">
    <property type="entry name" value="SODIUM CHANNEL PROTEIN 60E"/>
    <property type="match status" value="1"/>
</dbReference>
<comment type="caution">
    <text evidence="7">The sequence shown here is derived from an EMBL/GenBank/DDBJ whole genome shotgun (WGS) entry which is preliminary data.</text>
</comment>
<dbReference type="GO" id="GO:0001518">
    <property type="term" value="C:voltage-gated sodium channel complex"/>
    <property type="evidence" value="ECO:0007669"/>
    <property type="project" value="TreeGrafter"/>
</dbReference>
<keyword evidence="4 5" id="KW-0472">Membrane</keyword>
<feature type="transmembrane region" description="Helical" evidence="5">
    <location>
        <begin position="77"/>
        <end position="100"/>
    </location>
</feature>
<accession>A0A972F8M2</accession>
<dbReference type="Proteomes" id="UP000599523">
    <property type="component" value="Unassembled WGS sequence"/>
</dbReference>
<proteinExistence type="predicted"/>
<protein>
    <recommendedName>
        <fullName evidence="6">Ion transport domain-containing protein</fullName>
    </recommendedName>
</protein>
<evidence type="ECO:0000259" key="6">
    <source>
        <dbReference type="Pfam" id="PF00520"/>
    </source>
</evidence>
<evidence type="ECO:0000256" key="4">
    <source>
        <dbReference type="ARBA" id="ARBA00023136"/>
    </source>
</evidence>
<gene>
    <name evidence="7" type="ORF">GPA21_12030</name>
</gene>
<keyword evidence="3 5" id="KW-1133">Transmembrane helix</keyword>
<dbReference type="InterPro" id="IPR027359">
    <property type="entry name" value="Volt_channel_dom_sf"/>
</dbReference>
<evidence type="ECO:0000313" key="7">
    <source>
        <dbReference type="EMBL" id="NMG03695.1"/>
    </source>
</evidence>
<keyword evidence="8" id="KW-1185">Reference proteome</keyword>
<organism evidence="7 8">
    <name type="scientific">Azoarcus taiwanensis</name>
    <dbReference type="NCBI Taxonomy" id="666964"/>
    <lineage>
        <taxon>Bacteria</taxon>
        <taxon>Pseudomonadati</taxon>
        <taxon>Pseudomonadota</taxon>
        <taxon>Betaproteobacteria</taxon>
        <taxon>Rhodocyclales</taxon>
        <taxon>Zoogloeaceae</taxon>
        <taxon>Azoarcus</taxon>
    </lineage>
</organism>
<dbReference type="AlphaFoldDB" id="A0A972F8M2"/>
<dbReference type="Gene3D" id="1.20.120.350">
    <property type="entry name" value="Voltage-gated potassium channels. Chain C"/>
    <property type="match status" value="1"/>
</dbReference>